<evidence type="ECO:0000313" key="2">
    <source>
        <dbReference type="EMBL" id="CAK7355639.1"/>
    </source>
</evidence>
<organism evidence="2 3">
    <name type="scientific">Dovyalis caffra</name>
    <dbReference type="NCBI Taxonomy" id="77055"/>
    <lineage>
        <taxon>Eukaryota</taxon>
        <taxon>Viridiplantae</taxon>
        <taxon>Streptophyta</taxon>
        <taxon>Embryophyta</taxon>
        <taxon>Tracheophyta</taxon>
        <taxon>Spermatophyta</taxon>
        <taxon>Magnoliopsida</taxon>
        <taxon>eudicotyledons</taxon>
        <taxon>Gunneridae</taxon>
        <taxon>Pentapetalae</taxon>
        <taxon>rosids</taxon>
        <taxon>fabids</taxon>
        <taxon>Malpighiales</taxon>
        <taxon>Salicaceae</taxon>
        <taxon>Flacourtieae</taxon>
        <taxon>Dovyalis</taxon>
    </lineage>
</organism>
<evidence type="ECO:0000256" key="1">
    <source>
        <dbReference type="SAM" id="Phobius"/>
    </source>
</evidence>
<proteinExistence type="predicted"/>
<keyword evidence="1" id="KW-0472">Membrane</keyword>
<dbReference type="Proteomes" id="UP001314170">
    <property type="component" value="Unassembled WGS sequence"/>
</dbReference>
<dbReference type="InterPro" id="IPR036838">
    <property type="entry name" value="Ribosomal_uS10_dom_sf"/>
</dbReference>
<accession>A0AAV1SSF8</accession>
<dbReference type="Gene3D" id="3.30.70.600">
    <property type="entry name" value="Ribosomal protein S10 domain"/>
    <property type="match status" value="1"/>
</dbReference>
<keyword evidence="1" id="KW-0812">Transmembrane</keyword>
<sequence>MSPWLRLAQPYEFDRNLIVNFPIPESPIKKESFHYLAPSRTSKFFLQDPDPCLGKRRISLIHPLQDPNPCLDKQRILSFSWLPRSKQNVVLVSPILLAKGENGSKSLVYSEPDSCIHEIGITLSSKNVKNLEKVCTELVRGATRENRYQGDGLRDITSSLRKPKVKKKGNDDISAVIQQDLAELQRRAADDILNSYLSYVSFIFMILLLTTFLRCHDWKLRDMLEAFCERAKVPGDDREEASDRFHKAEFHRMVVKLTGEAGA</sequence>
<reference evidence="2 3" key="1">
    <citation type="submission" date="2024-01" db="EMBL/GenBank/DDBJ databases">
        <authorList>
            <person name="Waweru B."/>
        </authorList>
    </citation>
    <scope>NUCLEOTIDE SEQUENCE [LARGE SCALE GENOMIC DNA]</scope>
</reference>
<comment type="caution">
    <text evidence="2">The sequence shown here is derived from an EMBL/GenBank/DDBJ whole genome shotgun (WGS) entry which is preliminary data.</text>
</comment>
<feature type="transmembrane region" description="Helical" evidence="1">
    <location>
        <begin position="196"/>
        <end position="213"/>
    </location>
</feature>
<keyword evidence="3" id="KW-1185">Reference proteome</keyword>
<dbReference type="EMBL" id="CAWUPB010001195">
    <property type="protein sequence ID" value="CAK7355639.1"/>
    <property type="molecule type" value="Genomic_DNA"/>
</dbReference>
<evidence type="ECO:0000313" key="3">
    <source>
        <dbReference type="Proteomes" id="UP001314170"/>
    </source>
</evidence>
<name>A0AAV1SSF8_9ROSI</name>
<gene>
    <name evidence="2" type="ORF">DCAF_LOCUS25899</name>
</gene>
<protein>
    <recommendedName>
        <fullName evidence="4">Cycloidea-like protein</fullName>
    </recommendedName>
</protein>
<keyword evidence="1" id="KW-1133">Transmembrane helix</keyword>
<evidence type="ECO:0008006" key="4">
    <source>
        <dbReference type="Google" id="ProtNLM"/>
    </source>
</evidence>
<dbReference type="AlphaFoldDB" id="A0AAV1SSF8"/>